<dbReference type="EMBL" id="CAJVQC010015954">
    <property type="protein sequence ID" value="CAG8672046.1"/>
    <property type="molecule type" value="Genomic_DNA"/>
</dbReference>
<gene>
    <name evidence="1" type="ORF">RPERSI_LOCUS8723</name>
</gene>
<proteinExistence type="predicted"/>
<sequence length="403" mass="46906">MSNLQTSTQQTTAKSVQLAQPNTQANIINPNQPTQDSNSNAKAELANQEQSSIIKTNEVILSQQQTLDAQLKQIVIPTDKNQNNYWVEEISNTLEKCKKETFNHETWNNDNILKALTEESLFKKLINHKLQTTIPNINIPKAIANKLKYCDTVFFKLFTRDRGTQPSYQLEFNILMNIVLERYRCKHNVVLVNKTNQVQIYNKLRKKITIDSILTLNIAQYGDHVSTQYIFYLINFGKIETTIEFEQVYKLISQAQAESHTDLPENLNKIQVDILDIFPFILLLNDNSKIVAVVQSLRLIYIFTSLPDSYFVNARTFLPNYPSRLHSDIKAIFLIKEYSNLQYLAEYRKKLQKYYIIKEKLPITYFNLPSEKLNLSSTSQELKTRVKYLFSCKSKSESEFRDL</sequence>
<keyword evidence="2" id="KW-1185">Reference proteome</keyword>
<reference evidence="1" key="1">
    <citation type="submission" date="2021-06" db="EMBL/GenBank/DDBJ databases">
        <authorList>
            <person name="Kallberg Y."/>
            <person name="Tangrot J."/>
            <person name="Rosling A."/>
        </authorList>
    </citation>
    <scope>NUCLEOTIDE SEQUENCE</scope>
    <source>
        <strain evidence="1">MA461A</strain>
    </source>
</reference>
<name>A0ACA9NRU2_9GLOM</name>
<protein>
    <submittedName>
        <fullName evidence="1">5974_t:CDS:1</fullName>
    </submittedName>
</protein>
<organism evidence="1 2">
    <name type="scientific">Racocetra persica</name>
    <dbReference type="NCBI Taxonomy" id="160502"/>
    <lineage>
        <taxon>Eukaryota</taxon>
        <taxon>Fungi</taxon>
        <taxon>Fungi incertae sedis</taxon>
        <taxon>Mucoromycota</taxon>
        <taxon>Glomeromycotina</taxon>
        <taxon>Glomeromycetes</taxon>
        <taxon>Diversisporales</taxon>
        <taxon>Gigasporaceae</taxon>
        <taxon>Racocetra</taxon>
    </lineage>
</organism>
<evidence type="ECO:0000313" key="2">
    <source>
        <dbReference type="Proteomes" id="UP000789920"/>
    </source>
</evidence>
<accession>A0ACA9NRU2</accession>
<dbReference type="Proteomes" id="UP000789920">
    <property type="component" value="Unassembled WGS sequence"/>
</dbReference>
<feature type="non-terminal residue" evidence="1">
    <location>
        <position position="403"/>
    </location>
</feature>
<evidence type="ECO:0000313" key="1">
    <source>
        <dbReference type="EMBL" id="CAG8672046.1"/>
    </source>
</evidence>
<comment type="caution">
    <text evidence="1">The sequence shown here is derived from an EMBL/GenBank/DDBJ whole genome shotgun (WGS) entry which is preliminary data.</text>
</comment>